<dbReference type="EMBL" id="GG692431">
    <property type="protein sequence ID" value="EER38603.1"/>
    <property type="molecule type" value="Genomic_DNA"/>
</dbReference>
<dbReference type="AlphaFoldDB" id="C6HN07"/>
<dbReference type="HOGENOM" id="CLU_1337186_0_0_1"/>
<organism evidence="2 3">
    <name type="scientific">Ajellomyces capsulatus (strain H143)</name>
    <name type="common">Darling's disease fungus</name>
    <name type="synonym">Histoplasma capsulatum</name>
    <dbReference type="NCBI Taxonomy" id="544712"/>
    <lineage>
        <taxon>Eukaryota</taxon>
        <taxon>Fungi</taxon>
        <taxon>Dikarya</taxon>
        <taxon>Ascomycota</taxon>
        <taxon>Pezizomycotina</taxon>
        <taxon>Eurotiomycetes</taxon>
        <taxon>Eurotiomycetidae</taxon>
        <taxon>Onygenales</taxon>
        <taxon>Ajellomycetaceae</taxon>
        <taxon>Histoplasma</taxon>
    </lineage>
</organism>
<evidence type="ECO:0000313" key="3">
    <source>
        <dbReference type="Proteomes" id="UP000002624"/>
    </source>
</evidence>
<protein>
    <submittedName>
        <fullName evidence="2">Uncharacterized protein</fullName>
    </submittedName>
</protein>
<evidence type="ECO:0000256" key="1">
    <source>
        <dbReference type="SAM" id="MobiDB-lite"/>
    </source>
</evidence>
<evidence type="ECO:0000313" key="2">
    <source>
        <dbReference type="EMBL" id="EER38603.1"/>
    </source>
</evidence>
<accession>C6HN07</accession>
<reference evidence="3" key="1">
    <citation type="submission" date="2009-05" db="EMBL/GenBank/DDBJ databases">
        <title>The genome sequence of Ajellomyces capsulatus strain H143.</title>
        <authorList>
            <person name="Champion M."/>
            <person name="Cuomo C.A."/>
            <person name="Ma L.-J."/>
            <person name="Henn M.R."/>
            <person name="Sil A."/>
            <person name="Goldman B."/>
            <person name="Young S.K."/>
            <person name="Kodira C.D."/>
            <person name="Zeng Q."/>
            <person name="Koehrsen M."/>
            <person name="Alvarado L."/>
            <person name="Berlin A.M."/>
            <person name="Borenstein D."/>
            <person name="Chen Z."/>
            <person name="Engels R."/>
            <person name="Freedman E."/>
            <person name="Gellesch M."/>
            <person name="Goldberg J."/>
            <person name="Griggs A."/>
            <person name="Gujja S."/>
            <person name="Heiman D.I."/>
            <person name="Hepburn T.A."/>
            <person name="Howarth C."/>
            <person name="Jen D."/>
            <person name="Larson L."/>
            <person name="Lewis B."/>
            <person name="Mehta T."/>
            <person name="Park D."/>
            <person name="Pearson M."/>
            <person name="Roberts A."/>
            <person name="Saif S."/>
            <person name="Shea T.D."/>
            <person name="Shenoy N."/>
            <person name="Sisk P."/>
            <person name="Stolte C."/>
            <person name="Sykes S."/>
            <person name="Walk T."/>
            <person name="White J."/>
            <person name="Yandava C."/>
            <person name="Klein B."/>
            <person name="McEwen J.G."/>
            <person name="Puccia R."/>
            <person name="Goldman G.H."/>
            <person name="Felipe M.S."/>
            <person name="Nino-Vega G."/>
            <person name="San-Blas G."/>
            <person name="Taylor J.W."/>
            <person name="Mendoza L."/>
            <person name="Galagan J.E."/>
            <person name="Nusbaum C."/>
            <person name="Birren B.W."/>
        </authorList>
    </citation>
    <scope>NUCLEOTIDE SEQUENCE [LARGE SCALE GENOMIC DNA]</scope>
    <source>
        <strain evidence="3">H143</strain>
    </source>
</reference>
<feature type="region of interest" description="Disordered" evidence="1">
    <location>
        <begin position="76"/>
        <end position="105"/>
    </location>
</feature>
<sequence length="205" mass="23124">MSKIRASTASGRAILRRHTKTLLNFFRRSIQPLRLRWEKSCNNLTRRSCCHVFRAVDSARTAHHPLLVEVDLAQDVPGPQKPLSRRPGPRIPIDPGPEPEETTMHGSYDSSTAILQLALYQAFIPASAGHQGSRERIVSVVVRCLRPGVKEWLKKATHDGQPGNDQEREGLKAHLLRITDYQGQNNKQKDELIKIVKQLGGRYIT</sequence>
<dbReference type="VEuPathDB" id="FungiDB:HCDG_07473"/>
<name>C6HN07_AJECH</name>
<dbReference type="Proteomes" id="UP000002624">
    <property type="component" value="Unassembled WGS sequence"/>
</dbReference>
<gene>
    <name evidence="2" type="ORF">HCDG_07473</name>
</gene>
<proteinExistence type="predicted"/>